<dbReference type="OrthoDB" id="2506088at2759"/>
<dbReference type="AlphaFoldDB" id="A0A9P6NM98"/>
<evidence type="ECO:0008006" key="4">
    <source>
        <dbReference type="Google" id="ProtNLM"/>
    </source>
</evidence>
<feature type="chain" id="PRO_5040210269" description="Transposase" evidence="1">
    <location>
        <begin position="29"/>
        <end position="92"/>
    </location>
</feature>
<sequence length="92" mass="10539">GFNGHLHTPVEILHVWLLGIVKYTYCNAMNGMKAIAKHHQQKLLRQGCPRCSWTVKSKLILDYISPIIPKTMYQHYNSLVGKEFHVILQAAP</sequence>
<evidence type="ECO:0000256" key="1">
    <source>
        <dbReference type="SAM" id="SignalP"/>
    </source>
</evidence>
<gene>
    <name evidence="2" type="ORF">CROQUDRAFT_701015</name>
</gene>
<evidence type="ECO:0000313" key="3">
    <source>
        <dbReference type="Proteomes" id="UP000886653"/>
    </source>
</evidence>
<proteinExistence type="predicted"/>
<reference evidence="2" key="1">
    <citation type="submission" date="2013-11" db="EMBL/GenBank/DDBJ databases">
        <title>Genome sequence of the fusiform rust pathogen reveals effectors for host alternation and coevolution with pine.</title>
        <authorList>
            <consortium name="DOE Joint Genome Institute"/>
            <person name="Smith K."/>
            <person name="Pendleton A."/>
            <person name="Kubisiak T."/>
            <person name="Anderson C."/>
            <person name="Salamov A."/>
            <person name="Aerts A."/>
            <person name="Riley R."/>
            <person name="Clum A."/>
            <person name="Lindquist E."/>
            <person name="Ence D."/>
            <person name="Campbell M."/>
            <person name="Kronenberg Z."/>
            <person name="Feau N."/>
            <person name="Dhillon B."/>
            <person name="Hamelin R."/>
            <person name="Burleigh J."/>
            <person name="Smith J."/>
            <person name="Yandell M."/>
            <person name="Nelson C."/>
            <person name="Grigoriev I."/>
            <person name="Davis J."/>
        </authorList>
    </citation>
    <scope>NUCLEOTIDE SEQUENCE</scope>
    <source>
        <strain evidence="2">G11</strain>
    </source>
</reference>
<dbReference type="Proteomes" id="UP000886653">
    <property type="component" value="Unassembled WGS sequence"/>
</dbReference>
<keyword evidence="3" id="KW-1185">Reference proteome</keyword>
<name>A0A9P6NM98_9BASI</name>
<comment type="caution">
    <text evidence="2">The sequence shown here is derived from an EMBL/GenBank/DDBJ whole genome shotgun (WGS) entry which is preliminary data.</text>
</comment>
<organism evidence="2 3">
    <name type="scientific">Cronartium quercuum f. sp. fusiforme G11</name>
    <dbReference type="NCBI Taxonomy" id="708437"/>
    <lineage>
        <taxon>Eukaryota</taxon>
        <taxon>Fungi</taxon>
        <taxon>Dikarya</taxon>
        <taxon>Basidiomycota</taxon>
        <taxon>Pucciniomycotina</taxon>
        <taxon>Pucciniomycetes</taxon>
        <taxon>Pucciniales</taxon>
        <taxon>Coleosporiaceae</taxon>
        <taxon>Cronartium</taxon>
    </lineage>
</organism>
<accession>A0A9P6NM98</accession>
<feature type="non-terminal residue" evidence="2">
    <location>
        <position position="1"/>
    </location>
</feature>
<feature type="signal peptide" evidence="1">
    <location>
        <begin position="1"/>
        <end position="28"/>
    </location>
</feature>
<feature type="non-terminal residue" evidence="2">
    <location>
        <position position="92"/>
    </location>
</feature>
<keyword evidence="1" id="KW-0732">Signal</keyword>
<protein>
    <recommendedName>
        <fullName evidence="4">Transposase</fullName>
    </recommendedName>
</protein>
<dbReference type="EMBL" id="MU167256">
    <property type="protein sequence ID" value="KAG0146734.1"/>
    <property type="molecule type" value="Genomic_DNA"/>
</dbReference>
<evidence type="ECO:0000313" key="2">
    <source>
        <dbReference type="EMBL" id="KAG0146734.1"/>
    </source>
</evidence>